<dbReference type="AlphaFoldDB" id="A0A6N7VSV0"/>
<dbReference type="SUPFAM" id="SSF55174">
    <property type="entry name" value="Alpha-L RNA-binding motif"/>
    <property type="match status" value="1"/>
</dbReference>
<dbReference type="CDD" id="cd00165">
    <property type="entry name" value="S4"/>
    <property type="match status" value="1"/>
</dbReference>
<dbReference type="Proteomes" id="UP000441925">
    <property type="component" value="Unassembled WGS sequence"/>
</dbReference>
<comment type="caution">
    <text evidence="3">The sequence shown here is derived from an EMBL/GenBank/DDBJ whole genome shotgun (WGS) entry which is preliminary data.</text>
</comment>
<dbReference type="InterPro" id="IPR036986">
    <property type="entry name" value="S4_RNA-bd_sf"/>
</dbReference>
<evidence type="ECO:0000313" key="3">
    <source>
        <dbReference type="EMBL" id="MSS76887.1"/>
    </source>
</evidence>
<name>A0A6N7VSV0_9FIRM</name>
<keyword evidence="4" id="KW-1185">Reference proteome</keyword>
<dbReference type="GO" id="GO:0003723">
    <property type="term" value="F:RNA binding"/>
    <property type="evidence" value="ECO:0007669"/>
    <property type="project" value="UniProtKB-KW"/>
</dbReference>
<dbReference type="InterPro" id="IPR002942">
    <property type="entry name" value="S4_RNA-bd"/>
</dbReference>
<dbReference type="InterPro" id="IPR040591">
    <property type="entry name" value="RqcP2_RBD"/>
</dbReference>
<dbReference type="InterPro" id="IPR012677">
    <property type="entry name" value="Nucleotide-bd_a/b_plait_sf"/>
</dbReference>
<evidence type="ECO:0000259" key="2">
    <source>
        <dbReference type="SMART" id="SM00363"/>
    </source>
</evidence>
<dbReference type="Pfam" id="PF17774">
    <property type="entry name" value="YlmH_RBD"/>
    <property type="match status" value="1"/>
</dbReference>
<dbReference type="SMART" id="SM00363">
    <property type="entry name" value="S4"/>
    <property type="match status" value="1"/>
</dbReference>
<evidence type="ECO:0000313" key="4">
    <source>
        <dbReference type="Proteomes" id="UP000441925"/>
    </source>
</evidence>
<protein>
    <submittedName>
        <fullName evidence="3">RNA-binding protein</fullName>
    </submittedName>
</protein>
<accession>A0A6N7VSV0</accession>
<proteinExistence type="predicted"/>
<dbReference type="Gene3D" id="3.10.290.10">
    <property type="entry name" value="RNA-binding S4 domain"/>
    <property type="match status" value="1"/>
</dbReference>
<dbReference type="EMBL" id="VULQ01000001">
    <property type="protein sequence ID" value="MSS76887.1"/>
    <property type="molecule type" value="Genomic_DNA"/>
</dbReference>
<sequence length="255" mass="29936">MKLKYNIDFVEDKYIKSNLKKAISVLEKSFYTHKEVSSFFLNPFEIKIIKDIARLNSIDIVFLSPNIKSERKIFIANPYSSNLNSKDYFSVLEFTHKDIRHPDVLGSLMNLGLERNDIGDIFIEYGICEFVILNKEKNFVKFNLSKIKDESINLKFKEDNTMQNLDIEYNEFMGFVSSLRLDNIISELINLSRAKAKNIISRRLVKIDYQTIDNPSKEVQEGSLISIRSYGRFIFDEIKGLSKKGNYRIKYRKYK</sequence>
<dbReference type="RefSeq" id="WP_154538744.1">
    <property type="nucleotide sequence ID" value="NZ_JAXDSU010000003.1"/>
</dbReference>
<keyword evidence="1" id="KW-0694">RNA-binding</keyword>
<dbReference type="Gene3D" id="3.30.70.330">
    <property type="match status" value="1"/>
</dbReference>
<feature type="domain" description="RNA-binding S4" evidence="2">
    <location>
        <begin position="179"/>
        <end position="239"/>
    </location>
</feature>
<gene>
    <name evidence="3" type="ORF">FYJ26_00290</name>
</gene>
<evidence type="ECO:0000256" key="1">
    <source>
        <dbReference type="PROSITE-ProRule" id="PRU00182"/>
    </source>
</evidence>
<organism evidence="3 4">
    <name type="scientific">Anaerococcus porci</name>
    <dbReference type="NCBI Taxonomy" id="2652269"/>
    <lineage>
        <taxon>Bacteria</taxon>
        <taxon>Bacillati</taxon>
        <taxon>Bacillota</taxon>
        <taxon>Tissierellia</taxon>
        <taxon>Tissierellales</taxon>
        <taxon>Peptoniphilaceae</taxon>
        <taxon>Anaerococcus</taxon>
    </lineage>
</organism>
<dbReference type="PROSITE" id="PS50889">
    <property type="entry name" value="S4"/>
    <property type="match status" value="1"/>
</dbReference>
<dbReference type="Pfam" id="PF01479">
    <property type="entry name" value="S4"/>
    <property type="match status" value="1"/>
</dbReference>
<reference evidence="3 4" key="1">
    <citation type="submission" date="2019-08" db="EMBL/GenBank/DDBJ databases">
        <title>In-depth cultivation of the pig gut microbiome towards novel bacterial diversity and tailored functional studies.</title>
        <authorList>
            <person name="Wylensek D."/>
            <person name="Hitch T.C.A."/>
            <person name="Clavel T."/>
        </authorList>
    </citation>
    <scope>NUCLEOTIDE SEQUENCE [LARGE SCALE GENOMIC DNA]</scope>
    <source>
        <strain evidence="3 4">WCA-380-WT-2B</strain>
    </source>
</reference>